<organism evidence="1 2">
    <name type="scientific">Pseudaquabacterium inlustre</name>
    <dbReference type="NCBI Taxonomy" id="2984192"/>
    <lineage>
        <taxon>Bacteria</taxon>
        <taxon>Pseudomonadati</taxon>
        <taxon>Pseudomonadota</taxon>
        <taxon>Betaproteobacteria</taxon>
        <taxon>Burkholderiales</taxon>
        <taxon>Sphaerotilaceae</taxon>
        <taxon>Pseudaquabacterium</taxon>
    </lineage>
</organism>
<proteinExistence type="predicted"/>
<name>A0ABU9CED3_9BURK</name>
<evidence type="ECO:0008006" key="3">
    <source>
        <dbReference type="Google" id="ProtNLM"/>
    </source>
</evidence>
<keyword evidence="2" id="KW-1185">Reference proteome</keyword>
<dbReference type="Gene3D" id="3.40.630.30">
    <property type="match status" value="1"/>
</dbReference>
<evidence type="ECO:0000313" key="1">
    <source>
        <dbReference type="EMBL" id="MEK8049054.1"/>
    </source>
</evidence>
<dbReference type="Proteomes" id="UP001365405">
    <property type="component" value="Unassembled WGS sequence"/>
</dbReference>
<sequence length="223" mass="24506">MTTARMDFTVRLVRGERELHEVCAVRAHSYGHHVPELQAALQTPDATDRLPGTVVLVARDKASGRAIGTARIQRNHPRPLALEASVVLPEPVARQTRAEITRLAIVPGADPLVRPMLVKACYLYAVAAQIRWLVIGARSDSLIRIYRRLGFADLLPGAERVPLAHAGGLPHAVLAFDVVAAERTWHALQHNLYPFMVETWHPDLQLVADQPVADLPVPQAQPA</sequence>
<dbReference type="RefSeq" id="WP_341408728.1">
    <property type="nucleotide sequence ID" value="NZ_JBBUTH010000001.1"/>
</dbReference>
<gene>
    <name evidence="1" type="ORF">AACH10_02265</name>
</gene>
<reference evidence="1 2" key="1">
    <citation type="submission" date="2024-04" db="EMBL/GenBank/DDBJ databases">
        <title>Novel species of the genus Ideonella isolated from streams.</title>
        <authorList>
            <person name="Lu H."/>
        </authorList>
    </citation>
    <scope>NUCLEOTIDE SEQUENCE [LARGE SCALE GENOMIC DNA]</scope>
    <source>
        <strain evidence="1 2">DXS22W</strain>
    </source>
</reference>
<accession>A0ABU9CED3</accession>
<protein>
    <recommendedName>
        <fullName evidence="3">N-acetyltransferase domain-containing protein</fullName>
    </recommendedName>
</protein>
<dbReference type="InterPro" id="IPR016181">
    <property type="entry name" value="Acyl_CoA_acyltransferase"/>
</dbReference>
<comment type="caution">
    <text evidence="1">The sequence shown here is derived from an EMBL/GenBank/DDBJ whole genome shotgun (WGS) entry which is preliminary data.</text>
</comment>
<dbReference type="SUPFAM" id="SSF55729">
    <property type="entry name" value="Acyl-CoA N-acyltransferases (Nat)"/>
    <property type="match status" value="1"/>
</dbReference>
<dbReference type="EMBL" id="JBBUTH010000001">
    <property type="protein sequence ID" value="MEK8049054.1"/>
    <property type="molecule type" value="Genomic_DNA"/>
</dbReference>
<evidence type="ECO:0000313" key="2">
    <source>
        <dbReference type="Proteomes" id="UP001365405"/>
    </source>
</evidence>